<reference evidence="1 2" key="1">
    <citation type="submission" date="2015-11" db="EMBL/GenBank/DDBJ databases">
        <title>Sequence of Pedobacter ginsenosidimutans.</title>
        <authorList>
            <person name="Carson E."/>
            <person name="Keyser V."/>
            <person name="Newman J."/>
            <person name="Miller J."/>
        </authorList>
    </citation>
    <scope>NUCLEOTIDE SEQUENCE [LARGE SCALE GENOMIC DNA]</scope>
    <source>
        <strain evidence="1 2">KACC 14530</strain>
    </source>
</reference>
<dbReference type="InterPro" id="IPR018697">
    <property type="entry name" value="DUF2199"/>
</dbReference>
<evidence type="ECO:0000313" key="2">
    <source>
        <dbReference type="Proteomes" id="UP000051950"/>
    </source>
</evidence>
<evidence type="ECO:0000313" key="1">
    <source>
        <dbReference type="EMBL" id="KRT16538.1"/>
    </source>
</evidence>
<dbReference type="EMBL" id="LMZQ01000005">
    <property type="protein sequence ID" value="KRT16538.1"/>
    <property type="molecule type" value="Genomic_DNA"/>
</dbReference>
<protein>
    <recommendedName>
        <fullName evidence="3">DUF2199 domain-containing protein</fullName>
    </recommendedName>
</protein>
<dbReference type="STRING" id="687842.ASU31_10275"/>
<gene>
    <name evidence="1" type="ORF">ASU31_10275</name>
</gene>
<dbReference type="Pfam" id="PF09965">
    <property type="entry name" value="DUF2199"/>
    <property type="match status" value="1"/>
</dbReference>
<name>A0A0T5VRQ7_9SPHI</name>
<organism evidence="1 2">
    <name type="scientific">Pedobacter ginsenosidimutans</name>
    <dbReference type="NCBI Taxonomy" id="687842"/>
    <lineage>
        <taxon>Bacteria</taxon>
        <taxon>Pseudomonadati</taxon>
        <taxon>Bacteroidota</taxon>
        <taxon>Sphingobacteriia</taxon>
        <taxon>Sphingobacteriales</taxon>
        <taxon>Sphingobacteriaceae</taxon>
        <taxon>Pedobacter</taxon>
    </lineage>
</organism>
<dbReference type="Proteomes" id="UP000051950">
    <property type="component" value="Unassembled WGS sequence"/>
</dbReference>
<accession>A0A0T5VRQ7</accession>
<evidence type="ECO:0008006" key="3">
    <source>
        <dbReference type="Google" id="ProtNLM"/>
    </source>
</evidence>
<keyword evidence="2" id="KW-1185">Reference proteome</keyword>
<dbReference type="OrthoDB" id="4404538at2"/>
<dbReference type="AlphaFoldDB" id="A0A0T5VRQ7"/>
<dbReference type="RefSeq" id="WP_057932219.1">
    <property type="nucleotide sequence ID" value="NZ_LMZQ01000005.1"/>
</dbReference>
<sequence>MPILKLFSFFNKPKNKHTYTCSCCGQVYHELPLCFGSDYPDYYFSVPPNEIAERIEINESWCVVDKQHFFHRGRITIPVLDYSENLIFNVWSSISPDNFNKRMELWKAPDRITQEPYFGWLQTIVPTYGDTLNIKTIAVEQQVGLIPEIKLIEEGHRLTFDQENGITYKKAVEIVDQIMSAQHHA</sequence>
<comment type="caution">
    <text evidence="1">The sequence shown here is derived from an EMBL/GenBank/DDBJ whole genome shotgun (WGS) entry which is preliminary data.</text>
</comment>
<proteinExistence type="predicted"/>